<dbReference type="PANTHER" id="PTHR34229">
    <property type="entry name" value="METAL TRANSPORT PROTEIN HI_1621-RELATED"/>
    <property type="match status" value="1"/>
</dbReference>
<feature type="transmembrane region" description="Helical" evidence="7">
    <location>
        <begin position="187"/>
        <end position="208"/>
    </location>
</feature>
<dbReference type="KEGG" id="bpb:bpr_I2478"/>
<feature type="transmembrane region" description="Helical" evidence="7">
    <location>
        <begin position="78"/>
        <end position="99"/>
    </location>
</feature>
<dbReference type="STRING" id="515622.bpr_I2478"/>
<evidence type="ECO:0000313" key="9">
    <source>
        <dbReference type="EMBL" id="ADL35211.1"/>
    </source>
</evidence>
<accession>E0RVQ3</accession>
<gene>
    <name evidence="9" type="primary">cbiM</name>
    <name evidence="9" type="ordered locus">bpr_I2478</name>
</gene>
<feature type="transmembrane region" description="Helical" evidence="7">
    <location>
        <begin position="111"/>
        <end position="132"/>
    </location>
</feature>
<dbReference type="EMBL" id="CP001810">
    <property type="protein sequence ID" value="ADL35211.1"/>
    <property type="molecule type" value="Genomic_DNA"/>
</dbReference>
<evidence type="ECO:0000256" key="7">
    <source>
        <dbReference type="SAM" id="Phobius"/>
    </source>
</evidence>
<dbReference type="AlphaFoldDB" id="E0RVQ3"/>
<evidence type="ECO:0000256" key="2">
    <source>
        <dbReference type="ARBA" id="ARBA00022448"/>
    </source>
</evidence>
<dbReference type="eggNOG" id="COG0310">
    <property type="taxonomic scope" value="Bacteria"/>
</dbReference>
<dbReference type="Proteomes" id="UP000001299">
    <property type="component" value="Chromosome 1"/>
</dbReference>
<keyword evidence="3" id="KW-1003">Cell membrane</keyword>
<dbReference type="GO" id="GO:0000041">
    <property type="term" value="P:transition metal ion transport"/>
    <property type="evidence" value="ECO:0007669"/>
    <property type="project" value="InterPro"/>
</dbReference>
<dbReference type="PANTHER" id="PTHR34229:SF1">
    <property type="entry name" value="METAL TRANSPORT PROTEIN HI_1621-RELATED"/>
    <property type="match status" value="1"/>
</dbReference>
<evidence type="ECO:0000259" key="8">
    <source>
        <dbReference type="Pfam" id="PF13190"/>
    </source>
</evidence>
<reference evidence="9 10" key="1">
    <citation type="journal article" date="2010" name="PLoS ONE">
        <title>The glycobiome of the rumen bacterium Butyrivibrio proteoclasticus B316(T) highlights adaptation to a polysaccharide-rich environment.</title>
        <authorList>
            <person name="Kelly W.J."/>
            <person name="Leahy S.C."/>
            <person name="Altermann E."/>
            <person name="Yeoman C.J."/>
            <person name="Dunne J.C."/>
            <person name="Kong Z."/>
            <person name="Pacheco D.M."/>
            <person name="Li D."/>
            <person name="Noel S.J."/>
            <person name="Moon C.D."/>
            <person name="Cookson A.L."/>
            <person name="Attwood G.T."/>
        </authorList>
    </citation>
    <scope>NUCLEOTIDE SEQUENCE [LARGE SCALE GENOMIC DNA]</scope>
    <source>
        <strain evidence="10">ATCC 51982 / DSM 14932 / B316</strain>
    </source>
</reference>
<feature type="transmembrane region" description="Helical" evidence="7">
    <location>
        <begin position="12"/>
        <end position="34"/>
    </location>
</feature>
<keyword evidence="6 7" id="KW-0472">Membrane</keyword>
<evidence type="ECO:0000256" key="5">
    <source>
        <dbReference type="ARBA" id="ARBA00022989"/>
    </source>
</evidence>
<sequence>MEEASNMHMADALVAPAVAGTMYVLSTGAAGVSVKKVREENDPKKIPVMGVMGAFVFATQMLNFTIPGTGSSGHLCGGMMLSAMLGPYAGFLTMIGVLLVQCLLFADGGLLALGCNIWNMAFYGCFVGAMLIWKPIMRKGASRIKIIVASILGCVLTLQMGAFSVSIETLLSGITELPFSVFVGTMQPIHLAIGLVEGLITAAVLVFVNEARPELLWGVGKSEDVKVNEGKLSFKGTIIAIAVAAAICGGAISLFASAFPDGLEWSMEQVAGTTELEADGGAYETAANIQETTSLLPDYAFKDSESPVGTSFSGIVGALVVVGVCVGASYAFRFFRKKDIAA</sequence>
<evidence type="ECO:0000256" key="6">
    <source>
        <dbReference type="ARBA" id="ARBA00023136"/>
    </source>
</evidence>
<evidence type="ECO:0000256" key="1">
    <source>
        <dbReference type="ARBA" id="ARBA00004651"/>
    </source>
</evidence>
<evidence type="ECO:0000256" key="4">
    <source>
        <dbReference type="ARBA" id="ARBA00022692"/>
    </source>
</evidence>
<protein>
    <submittedName>
        <fullName evidence="9">Cobalamin biosynthesis protein CbiM</fullName>
    </submittedName>
</protein>
<keyword evidence="4 7" id="KW-0812">Transmembrane</keyword>
<dbReference type="Gene3D" id="1.10.1760.20">
    <property type="match status" value="1"/>
</dbReference>
<evidence type="ECO:0000256" key="3">
    <source>
        <dbReference type="ARBA" id="ARBA00022475"/>
    </source>
</evidence>
<dbReference type="GO" id="GO:0005886">
    <property type="term" value="C:plasma membrane"/>
    <property type="evidence" value="ECO:0007669"/>
    <property type="project" value="UniProtKB-SubCell"/>
</dbReference>
<keyword evidence="10" id="KW-1185">Reference proteome</keyword>
<keyword evidence="2" id="KW-0813">Transport</keyword>
<feature type="transmembrane region" description="Helical" evidence="7">
    <location>
        <begin position="238"/>
        <end position="259"/>
    </location>
</feature>
<comment type="subcellular location">
    <subcellularLocation>
        <location evidence="1">Cell membrane</location>
        <topology evidence="1">Multi-pass membrane protein</topology>
    </subcellularLocation>
</comment>
<name>E0RVQ3_BUTPB</name>
<feature type="transmembrane region" description="Helical" evidence="7">
    <location>
        <begin position="144"/>
        <end position="167"/>
    </location>
</feature>
<evidence type="ECO:0000313" key="10">
    <source>
        <dbReference type="Proteomes" id="UP000001299"/>
    </source>
</evidence>
<feature type="transmembrane region" description="Helical" evidence="7">
    <location>
        <begin position="46"/>
        <end position="66"/>
    </location>
</feature>
<keyword evidence="5 7" id="KW-1133">Transmembrane helix</keyword>
<dbReference type="InterPro" id="IPR002751">
    <property type="entry name" value="CbiM/NikMN"/>
</dbReference>
<dbReference type="Pfam" id="PF13190">
    <property type="entry name" value="PDGLE"/>
    <property type="match status" value="1"/>
</dbReference>
<organism evidence="9 10">
    <name type="scientific">Butyrivibrio proteoclasticus (strain ATCC 51982 / DSM 14932 / B316)</name>
    <name type="common">Clostridium proteoclasticum</name>
    <dbReference type="NCBI Taxonomy" id="515622"/>
    <lineage>
        <taxon>Bacteria</taxon>
        <taxon>Bacillati</taxon>
        <taxon>Bacillota</taxon>
        <taxon>Clostridia</taxon>
        <taxon>Lachnospirales</taxon>
        <taxon>Lachnospiraceae</taxon>
        <taxon>Butyrivibrio</taxon>
    </lineage>
</organism>
<feature type="domain" description="PDGLE" evidence="8">
    <location>
        <begin position="237"/>
        <end position="332"/>
    </location>
</feature>
<dbReference type="Pfam" id="PF01891">
    <property type="entry name" value="CbiM"/>
    <property type="match status" value="1"/>
</dbReference>
<dbReference type="InterPro" id="IPR025937">
    <property type="entry name" value="PDGLE_dom"/>
</dbReference>
<feature type="transmembrane region" description="Helical" evidence="7">
    <location>
        <begin position="312"/>
        <end position="332"/>
    </location>
</feature>
<dbReference type="HOGENOM" id="CLU_052508_0_1_9"/>
<proteinExistence type="predicted"/>